<keyword evidence="6 8" id="KW-0129">CBS domain</keyword>
<evidence type="ECO:0000256" key="5">
    <source>
        <dbReference type="ARBA" id="ARBA00022989"/>
    </source>
</evidence>
<dbReference type="Gene3D" id="3.30.465.10">
    <property type="match status" value="1"/>
</dbReference>
<dbReference type="Pfam" id="PF03471">
    <property type="entry name" value="CorC_HlyC"/>
    <property type="match status" value="1"/>
</dbReference>
<reference evidence="13 14" key="1">
    <citation type="submission" date="2020-09" db="EMBL/GenBank/DDBJ databases">
        <title>Genome sequences of Mycetohabitans spp.</title>
        <authorList>
            <person name="Carter M.E."/>
            <person name="Carpenter S.C.D."/>
            <person name="Bogdanove A.J."/>
        </authorList>
    </citation>
    <scope>NUCLEOTIDE SEQUENCE [LARGE SCALE GENOMIC DNA]</scope>
    <source>
        <strain evidence="13 14">B12</strain>
    </source>
</reference>
<evidence type="ECO:0000256" key="7">
    <source>
        <dbReference type="ARBA" id="ARBA00023136"/>
    </source>
</evidence>
<evidence type="ECO:0000256" key="3">
    <source>
        <dbReference type="ARBA" id="ARBA00022692"/>
    </source>
</evidence>
<feature type="domain" description="CBS" evidence="11">
    <location>
        <begin position="287"/>
        <end position="345"/>
    </location>
</feature>
<gene>
    <name evidence="13" type="ORF">IHE29_12520</name>
</gene>
<dbReference type="CDD" id="cd04590">
    <property type="entry name" value="CBS_pair_CorC_HlyC_assoc"/>
    <property type="match status" value="1"/>
</dbReference>
<accession>A0ABZ2PYX7</accession>
<evidence type="ECO:0000256" key="1">
    <source>
        <dbReference type="ARBA" id="ARBA00004651"/>
    </source>
</evidence>
<dbReference type="InterPro" id="IPR005170">
    <property type="entry name" value="Transptr-assoc_dom"/>
</dbReference>
<evidence type="ECO:0000313" key="14">
    <source>
        <dbReference type="Proteomes" id="UP001493153"/>
    </source>
</evidence>
<evidence type="ECO:0000259" key="11">
    <source>
        <dbReference type="PROSITE" id="PS51371"/>
    </source>
</evidence>
<dbReference type="InterPro" id="IPR000644">
    <property type="entry name" value="CBS_dom"/>
</dbReference>
<feature type="transmembrane region" description="Helical" evidence="10">
    <location>
        <begin position="136"/>
        <end position="155"/>
    </location>
</feature>
<name>A0ABZ2PYX7_9BURK</name>
<keyword evidence="4" id="KW-0677">Repeat</keyword>
<dbReference type="SUPFAM" id="SSF56176">
    <property type="entry name" value="FAD-binding/transporter-associated domain-like"/>
    <property type="match status" value="1"/>
</dbReference>
<evidence type="ECO:0000256" key="9">
    <source>
        <dbReference type="PROSITE-ProRule" id="PRU01193"/>
    </source>
</evidence>
<feature type="domain" description="CBS" evidence="11">
    <location>
        <begin position="222"/>
        <end position="281"/>
    </location>
</feature>
<evidence type="ECO:0000313" key="13">
    <source>
        <dbReference type="EMBL" id="WXK40040.1"/>
    </source>
</evidence>
<proteinExistence type="predicted"/>
<keyword evidence="5 9" id="KW-1133">Transmembrane helix</keyword>
<dbReference type="InterPro" id="IPR016169">
    <property type="entry name" value="FAD-bd_PCMH_sub2"/>
</dbReference>
<evidence type="ECO:0000259" key="12">
    <source>
        <dbReference type="PROSITE" id="PS51846"/>
    </source>
</evidence>
<dbReference type="PROSITE" id="PS51371">
    <property type="entry name" value="CBS"/>
    <property type="match status" value="2"/>
</dbReference>
<dbReference type="Pfam" id="PF01595">
    <property type="entry name" value="CNNM"/>
    <property type="match status" value="1"/>
</dbReference>
<dbReference type="InterPro" id="IPR036318">
    <property type="entry name" value="FAD-bd_PCMH-like_sf"/>
</dbReference>
<keyword evidence="14" id="KW-1185">Reference proteome</keyword>
<dbReference type="InterPro" id="IPR051676">
    <property type="entry name" value="UPF0053_domain"/>
</dbReference>
<evidence type="ECO:0000256" key="2">
    <source>
        <dbReference type="ARBA" id="ARBA00022475"/>
    </source>
</evidence>
<keyword evidence="3 9" id="KW-0812">Transmembrane</keyword>
<evidence type="ECO:0000256" key="4">
    <source>
        <dbReference type="ARBA" id="ARBA00022737"/>
    </source>
</evidence>
<dbReference type="InterPro" id="IPR044751">
    <property type="entry name" value="Ion_transp-like_CBS"/>
</dbReference>
<dbReference type="PANTHER" id="PTHR43099">
    <property type="entry name" value="UPF0053 PROTEIN YRKA"/>
    <property type="match status" value="1"/>
</dbReference>
<organism evidence="13 14">
    <name type="scientific">Mycetohabitans rhizoxinica</name>
    <dbReference type="NCBI Taxonomy" id="412963"/>
    <lineage>
        <taxon>Bacteria</taxon>
        <taxon>Pseudomonadati</taxon>
        <taxon>Pseudomonadota</taxon>
        <taxon>Betaproteobacteria</taxon>
        <taxon>Burkholderiales</taxon>
        <taxon>Burkholderiaceae</taxon>
        <taxon>Mycetohabitans</taxon>
    </lineage>
</organism>
<dbReference type="InterPro" id="IPR002550">
    <property type="entry name" value="CNNM"/>
</dbReference>
<evidence type="ECO:0000256" key="6">
    <source>
        <dbReference type="ARBA" id="ARBA00023122"/>
    </source>
</evidence>
<evidence type="ECO:0000256" key="8">
    <source>
        <dbReference type="PROSITE-ProRule" id="PRU00703"/>
    </source>
</evidence>
<dbReference type="EMBL" id="CP062176">
    <property type="protein sequence ID" value="WXK40040.1"/>
    <property type="molecule type" value="Genomic_DNA"/>
</dbReference>
<dbReference type="Proteomes" id="UP001493153">
    <property type="component" value="Chromosome"/>
</dbReference>
<evidence type="ECO:0000256" key="10">
    <source>
        <dbReference type="SAM" id="Phobius"/>
    </source>
</evidence>
<feature type="domain" description="CNNM transmembrane" evidence="12">
    <location>
        <begin position="1"/>
        <end position="211"/>
    </location>
</feature>
<comment type="subcellular location">
    <subcellularLocation>
        <location evidence="1">Cell membrane</location>
        <topology evidence="1">Multi-pass membrane protein</topology>
    </subcellularLocation>
</comment>
<keyword evidence="7 9" id="KW-0472">Membrane</keyword>
<keyword evidence="2" id="KW-1003">Cell membrane</keyword>
<dbReference type="SMART" id="SM01091">
    <property type="entry name" value="CorC_HlyC"/>
    <property type="match status" value="1"/>
</dbReference>
<dbReference type="Pfam" id="PF00571">
    <property type="entry name" value="CBS"/>
    <property type="match status" value="2"/>
</dbReference>
<dbReference type="SUPFAM" id="SSF54631">
    <property type="entry name" value="CBS-domain pair"/>
    <property type="match status" value="1"/>
</dbReference>
<dbReference type="PROSITE" id="PS51846">
    <property type="entry name" value="CNNM"/>
    <property type="match status" value="1"/>
</dbReference>
<sequence>MMQTFLAFVAALLLVFLNGFFVAAEFSLVKLRGTRVAAISRHYGWRGRVLARVHAHLDAYLSACQLGITLASLGLGWLGEPAFAHLLAPLFSMLQIVPPLADAIALALAFLIISFLHIVAGELAPKSLAIRMPERAGLLTAVPLYLFYWIMYPAIALLNVSSNRMLAWFGLSDAGQAEAPYGRDELKLIVRASRSHRQFSSDELSTLSHSLEFGELTASDLMRPLRDAVSFNVGLSFDANLALAAKSRYSRYPLFDESGDKVLGMVDVKDLLFRRLEGHTSRDLRELARPVLEVLPEMPALELLRRFRSGAPHFAVIGRPGLKPVGFVTLPDLLAALVGQIRDDTRATDVEWQRQPDGSVIGRGSLSIVSLEHLLGVDFGEQSAESVGGMILDKLGELPQQGQSVDFGSCLITVNERVGPRIVTVKVWPKAPQGAQA</sequence>
<dbReference type="PANTHER" id="PTHR43099:SF5">
    <property type="entry name" value="HLYC_CORC FAMILY TRANSPORTER"/>
    <property type="match status" value="1"/>
</dbReference>
<dbReference type="InterPro" id="IPR046342">
    <property type="entry name" value="CBS_dom_sf"/>
</dbReference>
<dbReference type="Gene3D" id="3.10.580.10">
    <property type="entry name" value="CBS-domain"/>
    <property type="match status" value="1"/>
</dbReference>
<protein>
    <submittedName>
        <fullName evidence="13">HlyC/CorC family transporter</fullName>
    </submittedName>
</protein>
<feature type="transmembrane region" description="Helical" evidence="10">
    <location>
        <begin position="103"/>
        <end position="124"/>
    </location>
</feature>